<reference evidence="2 3" key="1">
    <citation type="submission" date="2017-09" db="EMBL/GenBank/DDBJ databases">
        <title>Comparative genomics of rhizobia isolated from Phaseolus vulgaris in China.</title>
        <authorList>
            <person name="Tong W."/>
        </authorList>
    </citation>
    <scope>NUCLEOTIDE SEQUENCE [LARGE SCALE GENOMIC DNA]</scope>
    <source>
        <strain evidence="2 3">PCH1</strain>
    </source>
</reference>
<feature type="compositionally biased region" description="Basic and acidic residues" evidence="1">
    <location>
        <begin position="72"/>
        <end position="92"/>
    </location>
</feature>
<dbReference type="EMBL" id="NWTC01000051">
    <property type="protein sequence ID" value="PDT43919.1"/>
    <property type="molecule type" value="Genomic_DNA"/>
</dbReference>
<protein>
    <submittedName>
        <fullName evidence="2">Uncharacterized protein</fullName>
    </submittedName>
</protein>
<organism evidence="2 3">
    <name type="scientific">Rhizobium fredii</name>
    <name type="common">Sinorhizobium fredii</name>
    <dbReference type="NCBI Taxonomy" id="380"/>
    <lineage>
        <taxon>Bacteria</taxon>
        <taxon>Pseudomonadati</taxon>
        <taxon>Pseudomonadota</taxon>
        <taxon>Alphaproteobacteria</taxon>
        <taxon>Hyphomicrobiales</taxon>
        <taxon>Rhizobiaceae</taxon>
        <taxon>Sinorhizobium/Ensifer group</taxon>
        <taxon>Sinorhizobium</taxon>
    </lineage>
</organism>
<comment type="caution">
    <text evidence="2">The sequence shown here is derived from an EMBL/GenBank/DDBJ whole genome shotgun (WGS) entry which is preliminary data.</text>
</comment>
<proteinExistence type="predicted"/>
<feature type="region of interest" description="Disordered" evidence="1">
    <location>
        <begin position="44"/>
        <end position="105"/>
    </location>
</feature>
<accession>A0A2A6LP87</accession>
<dbReference type="Proteomes" id="UP000220353">
    <property type="component" value="Unassembled WGS sequence"/>
</dbReference>
<evidence type="ECO:0000256" key="1">
    <source>
        <dbReference type="SAM" id="MobiDB-lite"/>
    </source>
</evidence>
<evidence type="ECO:0000313" key="3">
    <source>
        <dbReference type="Proteomes" id="UP000220353"/>
    </source>
</evidence>
<evidence type="ECO:0000313" key="2">
    <source>
        <dbReference type="EMBL" id="PDT43919.1"/>
    </source>
</evidence>
<sequence>MGETNMRKELFLAALFAGTALASALGIVGVADVLQDDAGPIILAQGTGTPVGPDLRGPRDREPGGEGNARPDTGDRGEGRGPPDTVHPDLPRGDVSPGKGDDAHLNEPAIILGQPLPPEPVGISVAPATESQAAKATAVLIPATAMAAKAGDRLILYTQTSHVAKARLTRAKSRHRWREPKGSS</sequence>
<dbReference type="AlphaFoldDB" id="A0A2A6LP87"/>
<name>A0A2A6LP87_RHIFR</name>
<gene>
    <name evidence="2" type="ORF">CO661_32275</name>
</gene>